<evidence type="ECO:0000313" key="8">
    <source>
        <dbReference type="Proteomes" id="UP000371977"/>
    </source>
</evidence>
<feature type="transmembrane region" description="Helical" evidence="6">
    <location>
        <begin position="246"/>
        <end position="270"/>
    </location>
</feature>
<dbReference type="Pfam" id="PF03631">
    <property type="entry name" value="Virul_fac_BrkB"/>
    <property type="match status" value="1"/>
</dbReference>
<name>A0A6C2C3X5_9LACO</name>
<comment type="subcellular location">
    <subcellularLocation>
        <location evidence="1">Cell membrane</location>
        <topology evidence="1">Multi-pass membrane protein</topology>
    </subcellularLocation>
</comment>
<feature type="transmembrane region" description="Helical" evidence="6">
    <location>
        <begin position="213"/>
        <end position="234"/>
    </location>
</feature>
<feature type="transmembrane region" description="Helical" evidence="6">
    <location>
        <begin position="36"/>
        <end position="60"/>
    </location>
</feature>
<feature type="transmembrane region" description="Helical" evidence="6">
    <location>
        <begin position="93"/>
        <end position="114"/>
    </location>
</feature>
<evidence type="ECO:0000256" key="4">
    <source>
        <dbReference type="ARBA" id="ARBA00022989"/>
    </source>
</evidence>
<evidence type="ECO:0000256" key="2">
    <source>
        <dbReference type="ARBA" id="ARBA00022475"/>
    </source>
</evidence>
<organism evidence="7 8">
    <name type="scientific">Weissella muntiaci</name>
    <dbReference type="NCBI Taxonomy" id="2508881"/>
    <lineage>
        <taxon>Bacteria</taxon>
        <taxon>Bacillati</taxon>
        <taxon>Bacillota</taxon>
        <taxon>Bacilli</taxon>
        <taxon>Lactobacillales</taxon>
        <taxon>Lactobacillaceae</taxon>
        <taxon>Weissella</taxon>
    </lineage>
</organism>
<evidence type="ECO:0000256" key="3">
    <source>
        <dbReference type="ARBA" id="ARBA00022692"/>
    </source>
</evidence>
<gene>
    <name evidence="7" type="ORF">ESZ50_08870</name>
</gene>
<keyword evidence="2" id="KW-1003">Cell membrane</keyword>
<accession>A0A6C2C3X5</accession>
<dbReference type="PANTHER" id="PTHR30213:SF0">
    <property type="entry name" value="UPF0761 MEMBRANE PROTEIN YIHY"/>
    <property type="match status" value="1"/>
</dbReference>
<keyword evidence="3 6" id="KW-0812">Transmembrane</keyword>
<sequence length="298" mass="32815">MQKVKITFVKYAERWQIRSLMLYIQRANLTNAGATIAYYTILSLVPVLMSIGSVAAMVGFDHNELYELMSNSLPKNIVSILDPILVSVLKGNAGTLSFALLVALWGASRVLGVIRTSFNTVHDVSERISSIFARLFGFLWLFVLLAGAGVVILGMSVARVFVDSVNIRVPLITDLLDQSQFYGAIGLWVLLVLFNLALPALRLRRKTVMIGSAIETLMLVVLNHGFTWYATFAIRNASFYQTLGTVLILMVYVNLIGVILVLTHVIIAWLGDLMNPDLGQPDKLPMQAKGNGLKANSK</sequence>
<evidence type="ECO:0000256" key="5">
    <source>
        <dbReference type="ARBA" id="ARBA00023136"/>
    </source>
</evidence>
<dbReference type="AlphaFoldDB" id="A0A6C2C3X5"/>
<dbReference type="InterPro" id="IPR017039">
    <property type="entry name" value="Virul_fac_BrkB"/>
</dbReference>
<evidence type="ECO:0000256" key="1">
    <source>
        <dbReference type="ARBA" id="ARBA00004651"/>
    </source>
</evidence>
<protein>
    <submittedName>
        <fullName evidence="7">YihY/virulence factor BrkB family protein</fullName>
    </submittedName>
</protein>
<dbReference type="GO" id="GO:0005886">
    <property type="term" value="C:plasma membrane"/>
    <property type="evidence" value="ECO:0007669"/>
    <property type="project" value="UniProtKB-SubCell"/>
</dbReference>
<comment type="caution">
    <text evidence="7">The sequence shown here is derived from an EMBL/GenBank/DDBJ whole genome shotgun (WGS) entry which is preliminary data.</text>
</comment>
<dbReference type="Proteomes" id="UP000371977">
    <property type="component" value="Unassembled WGS sequence"/>
</dbReference>
<proteinExistence type="predicted"/>
<keyword evidence="8" id="KW-1185">Reference proteome</keyword>
<evidence type="ECO:0000313" key="7">
    <source>
        <dbReference type="EMBL" id="TYC48462.1"/>
    </source>
</evidence>
<evidence type="ECO:0000256" key="6">
    <source>
        <dbReference type="SAM" id="Phobius"/>
    </source>
</evidence>
<reference evidence="7 8" key="1">
    <citation type="submission" date="2019-01" db="EMBL/GenBank/DDBJ databases">
        <title>Weissella sp. nov., a novel lactic acid bacterium isolated from animal feces.</title>
        <authorList>
            <person name="Wang L.-T."/>
        </authorList>
    </citation>
    <scope>NUCLEOTIDE SEQUENCE [LARGE SCALE GENOMIC DNA]</scope>
    <source>
        <strain evidence="7 8">8H-2</strain>
    </source>
</reference>
<dbReference type="RefSeq" id="WP_148623209.1">
    <property type="nucleotide sequence ID" value="NZ_SDGZ01000020.1"/>
</dbReference>
<dbReference type="EMBL" id="SDGZ01000020">
    <property type="protein sequence ID" value="TYC48462.1"/>
    <property type="molecule type" value="Genomic_DNA"/>
</dbReference>
<feature type="transmembrane region" description="Helical" evidence="6">
    <location>
        <begin position="135"/>
        <end position="161"/>
    </location>
</feature>
<dbReference type="PANTHER" id="PTHR30213">
    <property type="entry name" value="INNER MEMBRANE PROTEIN YHJD"/>
    <property type="match status" value="1"/>
</dbReference>
<dbReference type="PIRSF" id="PIRSF035875">
    <property type="entry name" value="RNase_BN"/>
    <property type="match status" value="1"/>
</dbReference>
<dbReference type="OrthoDB" id="9775903at2"/>
<feature type="transmembrane region" description="Helical" evidence="6">
    <location>
        <begin position="181"/>
        <end position="201"/>
    </location>
</feature>
<keyword evidence="4 6" id="KW-1133">Transmembrane helix</keyword>
<keyword evidence="5 6" id="KW-0472">Membrane</keyword>